<dbReference type="InterPro" id="IPR005471">
    <property type="entry name" value="Tscrpt_reg_IclR_N"/>
</dbReference>
<dbReference type="EMBL" id="SOAM01000003">
    <property type="protein sequence ID" value="TDS76073.1"/>
    <property type="molecule type" value="Genomic_DNA"/>
</dbReference>
<reference evidence="12 13" key="1">
    <citation type="submission" date="2019-03" db="EMBL/GenBank/DDBJ databases">
        <title>Genomic Encyclopedia of Archaeal and Bacterial Type Strains, Phase II (KMG-II): from individual species to whole genera.</title>
        <authorList>
            <person name="Goeker M."/>
        </authorList>
    </citation>
    <scope>NUCLEOTIDE SEQUENCE [LARGE SCALE GENOMIC DNA]</scope>
    <source>
        <strain evidence="12 13">DSM 24782</strain>
    </source>
</reference>
<name>A0A4R7FFB9_9MICO</name>
<dbReference type="GO" id="GO:0003677">
    <property type="term" value="F:DNA binding"/>
    <property type="evidence" value="ECO:0007669"/>
    <property type="project" value="UniProtKB-KW"/>
</dbReference>
<dbReference type="SUPFAM" id="SSF52172">
    <property type="entry name" value="CheY-like"/>
    <property type="match status" value="1"/>
</dbReference>
<dbReference type="Pfam" id="PF09339">
    <property type="entry name" value="HTH_IclR"/>
    <property type="match status" value="1"/>
</dbReference>
<protein>
    <recommendedName>
        <fullName evidence="9">Transcriptional regulatory protein</fullName>
    </recommendedName>
</protein>
<evidence type="ECO:0000256" key="10">
    <source>
        <dbReference type="PROSITE-ProRule" id="PRU00169"/>
    </source>
</evidence>
<sequence length="220" mass="23386">MTAVFVVEDEPLAAEAHAAIVERLTGFTCSGTAGSLAAATAALLGPDAVDAEVLLLDLHLPDGNGLELVASLRRSGLRPVVLAVTADRDLRAVKSALGAGVADYLLKPFTASVLEAKLARAAASSAAARVALDQRRIDRAFETLHAEPELQKGLQQDTLALVRRELAGGAALSASEVAEAASLSRPTARRYLEHLVAEREVERRSRYGQPGRPEFEYRLR</sequence>
<dbReference type="SUPFAM" id="SSF46785">
    <property type="entry name" value="Winged helix' DNA-binding domain"/>
    <property type="match status" value="1"/>
</dbReference>
<evidence type="ECO:0000313" key="12">
    <source>
        <dbReference type="EMBL" id="TDS76073.1"/>
    </source>
</evidence>
<dbReference type="InterPro" id="IPR011006">
    <property type="entry name" value="CheY-like_superfamily"/>
</dbReference>
<dbReference type="AlphaFoldDB" id="A0A4R7FFB9"/>
<evidence type="ECO:0000256" key="9">
    <source>
        <dbReference type="PIRNR" id="PIRNR006171"/>
    </source>
</evidence>
<proteinExistence type="predicted"/>
<feature type="domain" description="Response regulatory" evidence="11">
    <location>
        <begin position="3"/>
        <end position="122"/>
    </location>
</feature>
<evidence type="ECO:0000256" key="7">
    <source>
        <dbReference type="ARBA" id="ARBA00023159"/>
    </source>
</evidence>
<dbReference type="InterPro" id="IPR036390">
    <property type="entry name" value="WH_DNA-bd_sf"/>
</dbReference>
<keyword evidence="6 9" id="KW-0238">DNA-binding</keyword>
<keyword evidence="3 10" id="KW-0597">Phosphoprotein</keyword>
<dbReference type="Proteomes" id="UP000295344">
    <property type="component" value="Unassembled WGS sequence"/>
</dbReference>
<evidence type="ECO:0000256" key="8">
    <source>
        <dbReference type="ARBA" id="ARBA00023163"/>
    </source>
</evidence>
<evidence type="ECO:0000259" key="11">
    <source>
        <dbReference type="PROSITE" id="PS50110"/>
    </source>
</evidence>
<dbReference type="GO" id="GO:0003700">
    <property type="term" value="F:DNA-binding transcription factor activity"/>
    <property type="evidence" value="ECO:0007669"/>
    <property type="project" value="InterPro"/>
</dbReference>
<evidence type="ECO:0000256" key="2">
    <source>
        <dbReference type="ARBA" id="ARBA00022490"/>
    </source>
</evidence>
<feature type="modified residue" description="4-aspartylphosphate" evidence="10">
    <location>
        <position position="57"/>
    </location>
</feature>
<evidence type="ECO:0000313" key="13">
    <source>
        <dbReference type="Proteomes" id="UP000295344"/>
    </source>
</evidence>
<keyword evidence="8 9" id="KW-0804">Transcription</keyword>
<keyword evidence="5 9" id="KW-0805">Transcription regulation</keyword>
<dbReference type="InterPro" id="IPR051271">
    <property type="entry name" value="2C-system_Tx_regulators"/>
</dbReference>
<organism evidence="12 13">
    <name type="scientific">Amnibacterium kyonggiense</name>
    <dbReference type="NCBI Taxonomy" id="595671"/>
    <lineage>
        <taxon>Bacteria</taxon>
        <taxon>Bacillati</taxon>
        <taxon>Actinomycetota</taxon>
        <taxon>Actinomycetes</taxon>
        <taxon>Micrococcales</taxon>
        <taxon>Microbacteriaceae</taxon>
        <taxon>Amnibacterium</taxon>
    </lineage>
</organism>
<evidence type="ECO:0000256" key="4">
    <source>
        <dbReference type="ARBA" id="ARBA00023012"/>
    </source>
</evidence>
<accession>A0A4R7FFB9</accession>
<keyword evidence="13" id="KW-1185">Reference proteome</keyword>
<evidence type="ECO:0000256" key="6">
    <source>
        <dbReference type="ARBA" id="ARBA00023125"/>
    </source>
</evidence>
<dbReference type="PANTHER" id="PTHR45526:SF1">
    <property type="entry name" value="TRANSCRIPTIONAL REGULATORY PROTEIN DCUR-RELATED"/>
    <property type="match status" value="1"/>
</dbReference>
<dbReference type="Gene3D" id="1.10.10.10">
    <property type="entry name" value="Winged helix-like DNA-binding domain superfamily/Winged helix DNA-binding domain"/>
    <property type="match status" value="1"/>
</dbReference>
<dbReference type="RefSeq" id="WP_133767281.1">
    <property type="nucleotide sequence ID" value="NZ_BAAARP010000001.1"/>
</dbReference>
<dbReference type="PIRSF" id="PIRSF006171">
    <property type="entry name" value="RR_citrat_malat"/>
    <property type="match status" value="1"/>
</dbReference>
<dbReference type="GO" id="GO:0005737">
    <property type="term" value="C:cytoplasm"/>
    <property type="evidence" value="ECO:0007669"/>
    <property type="project" value="UniProtKB-SubCell"/>
</dbReference>
<dbReference type="OrthoDB" id="7187989at2"/>
<comment type="caution">
    <text evidence="12">The sequence shown here is derived from an EMBL/GenBank/DDBJ whole genome shotgun (WGS) entry which is preliminary data.</text>
</comment>
<evidence type="ECO:0000256" key="1">
    <source>
        <dbReference type="ARBA" id="ARBA00004496"/>
    </source>
</evidence>
<dbReference type="InterPro" id="IPR024187">
    <property type="entry name" value="Sig_transdc_resp-reg_cit/mal"/>
</dbReference>
<dbReference type="GO" id="GO:0000156">
    <property type="term" value="F:phosphorelay response regulator activity"/>
    <property type="evidence" value="ECO:0007669"/>
    <property type="project" value="TreeGrafter"/>
</dbReference>
<comment type="subcellular location">
    <subcellularLocation>
        <location evidence="1 9">Cytoplasm</location>
    </subcellularLocation>
</comment>
<dbReference type="Gene3D" id="3.40.50.2300">
    <property type="match status" value="1"/>
</dbReference>
<dbReference type="PROSITE" id="PS50110">
    <property type="entry name" value="RESPONSE_REGULATORY"/>
    <property type="match status" value="1"/>
</dbReference>
<dbReference type="SMART" id="SM00448">
    <property type="entry name" value="REC"/>
    <property type="match status" value="1"/>
</dbReference>
<dbReference type="PANTHER" id="PTHR45526">
    <property type="entry name" value="TRANSCRIPTIONAL REGULATORY PROTEIN DPIA"/>
    <property type="match status" value="1"/>
</dbReference>
<keyword evidence="2 9" id="KW-0963">Cytoplasm</keyword>
<evidence type="ECO:0000256" key="5">
    <source>
        <dbReference type="ARBA" id="ARBA00023015"/>
    </source>
</evidence>
<keyword evidence="7 9" id="KW-0010">Activator</keyword>
<evidence type="ECO:0000256" key="3">
    <source>
        <dbReference type="ARBA" id="ARBA00022553"/>
    </source>
</evidence>
<dbReference type="InterPro" id="IPR001789">
    <property type="entry name" value="Sig_transdc_resp-reg_receiver"/>
</dbReference>
<gene>
    <name evidence="12" type="ORF">CLV52_3189</name>
</gene>
<dbReference type="Pfam" id="PF00072">
    <property type="entry name" value="Response_reg"/>
    <property type="match status" value="1"/>
</dbReference>
<keyword evidence="4 9" id="KW-0902">Two-component regulatory system</keyword>
<dbReference type="InterPro" id="IPR036388">
    <property type="entry name" value="WH-like_DNA-bd_sf"/>
</dbReference>